<dbReference type="AlphaFoldDB" id="A0A8G2C2N1"/>
<comment type="caution">
    <text evidence="5">The sequence shown here is derived from an EMBL/GenBank/DDBJ whole genome shotgun (WGS) entry which is preliminary data.</text>
</comment>
<evidence type="ECO:0000313" key="6">
    <source>
        <dbReference type="Proteomes" id="UP000199581"/>
    </source>
</evidence>
<keyword evidence="6" id="KW-1185">Reference proteome</keyword>
<evidence type="ECO:0000256" key="3">
    <source>
        <dbReference type="ARBA" id="ARBA00022840"/>
    </source>
</evidence>
<evidence type="ECO:0000256" key="2">
    <source>
        <dbReference type="ARBA" id="ARBA00022741"/>
    </source>
</evidence>
<dbReference type="RefSeq" id="WP_092191522.1">
    <property type="nucleotide sequence ID" value="NZ_FOTO01000005.1"/>
</dbReference>
<dbReference type="InterPro" id="IPR006015">
    <property type="entry name" value="Universal_stress_UspA"/>
</dbReference>
<dbReference type="PIRSF" id="PIRSF006276">
    <property type="entry name" value="UspA"/>
    <property type="match status" value="1"/>
</dbReference>
<dbReference type="OrthoDB" id="3217301at2"/>
<dbReference type="PANTHER" id="PTHR46268">
    <property type="entry name" value="STRESS RESPONSE PROTEIN NHAX"/>
    <property type="match status" value="1"/>
</dbReference>
<dbReference type="Pfam" id="PF00582">
    <property type="entry name" value="Usp"/>
    <property type="match status" value="1"/>
</dbReference>
<dbReference type="GO" id="GO:0005524">
    <property type="term" value="F:ATP binding"/>
    <property type="evidence" value="ECO:0007669"/>
    <property type="project" value="UniProtKB-KW"/>
</dbReference>
<keyword evidence="2" id="KW-0547">Nucleotide-binding</keyword>
<gene>
    <name evidence="5" type="ORF">SAMN05421830_10531</name>
</gene>
<dbReference type="CDD" id="cd00293">
    <property type="entry name" value="USP-like"/>
    <property type="match status" value="1"/>
</dbReference>
<name>A0A8G2C2N1_DESNO</name>
<accession>A0A8G2C2N1</accession>
<evidence type="ECO:0000256" key="1">
    <source>
        <dbReference type="ARBA" id="ARBA00008791"/>
    </source>
</evidence>
<dbReference type="InterPro" id="IPR006016">
    <property type="entry name" value="UspA"/>
</dbReference>
<feature type="domain" description="UspA" evidence="4">
    <location>
        <begin position="4"/>
        <end position="163"/>
    </location>
</feature>
<sequence>MLPEYKRILYATDLSESARMALRHAVSLANCHGAAMTILHVVPDLVELMSGDAGFDIESHFSRAEWETINATATTRAKEKARERVREMASECVTDNPRCPVSGAELKIQTGDPAERILAEIQTGNYDLVVMGAHGRGTFMDMLLGSVANKVVRLSPVPVLTVRLPVEKATG</sequence>
<reference evidence="5 6" key="1">
    <citation type="submission" date="2016-10" db="EMBL/GenBank/DDBJ databases">
        <authorList>
            <person name="Varghese N."/>
            <person name="Submissions S."/>
        </authorList>
    </citation>
    <scope>NUCLEOTIDE SEQUENCE [LARGE SCALE GENOMIC DNA]</scope>
    <source>
        <strain evidence="5 6">DSM 1741</strain>
    </source>
</reference>
<evidence type="ECO:0000313" key="5">
    <source>
        <dbReference type="EMBL" id="SFL69788.1"/>
    </source>
</evidence>
<dbReference type="PANTHER" id="PTHR46268:SF27">
    <property type="entry name" value="UNIVERSAL STRESS PROTEIN RV2623"/>
    <property type="match status" value="1"/>
</dbReference>
<protein>
    <submittedName>
        <fullName evidence="5">Nucleotide-binding universal stress protein, UspA family</fullName>
    </submittedName>
</protein>
<dbReference type="SUPFAM" id="SSF52402">
    <property type="entry name" value="Adenine nucleotide alpha hydrolases-like"/>
    <property type="match status" value="1"/>
</dbReference>
<dbReference type="Gene3D" id="3.40.50.620">
    <property type="entry name" value="HUPs"/>
    <property type="match status" value="1"/>
</dbReference>
<proteinExistence type="inferred from homology"/>
<dbReference type="PRINTS" id="PR01438">
    <property type="entry name" value="UNVRSLSTRESS"/>
</dbReference>
<evidence type="ECO:0000259" key="4">
    <source>
        <dbReference type="Pfam" id="PF00582"/>
    </source>
</evidence>
<keyword evidence="3" id="KW-0067">ATP-binding</keyword>
<dbReference type="InterPro" id="IPR014729">
    <property type="entry name" value="Rossmann-like_a/b/a_fold"/>
</dbReference>
<dbReference type="Proteomes" id="UP000199581">
    <property type="component" value="Unassembled WGS sequence"/>
</dbReference>
<organism evidence="5 6">
    <name type="scientific">Desulfomicrobium norvegicum (strain DSM 1741 / NCIMB 8310)</name>
    <name type="common">Desulfovibrio baculatus (strain Norway 4)</name>
    <name type="synonym">Desulfovibrio desulfuricans (strain Norway 4)</name>
    <dbReference type="NCBI Taxonomy" id="52561"/>
    <lineage>
        <taxon>Bacteria</taxon>
        <taxon>Pseudomonadati</taxon>
        <taxon>Thermodesulfobacteriota</taxon>
        <taxon>Desulfovibrionia</taxon>
        <taxon>Desulfovibrionales</taxon>
        <taxon>Desulfomicrobiaceae</taxon>
        <taxon>Desulfomicrobium</taxon>
    </lineage>
</organism>
<dbReference type="EMBL" id="FOTO01000005">
    <property type="protein sequence ID" value="SFL69788.1"/>
    <property type="molecule type" value="Genomic_DNA"/>
</dbReference>
<comment type="similarity">
    <text evidence="1">Belongs to the universal stress protein A family.</text>
</comment>